<proteinExistence type="predicted"/>
<reference evidence="3" key="1">
    <citation type="journal article" date="2014" name="Proc. Natl. Acad. Sci. U.S.A.">
        <title>Extensive sampling of basidiomycete genomes demonstrates inadequacy of the white-rot/brown-rot paradigm for wood decay fungi.</title>
        <authorList>
            <person name="Riley R."/>
            <person name="Salamov A.A."/>
            <person name="Brown D.W."/>
            <person name="Nagy L.G."/>
            <person name="Floudas D."/>
            <person name="Held B.W."/>
            <person name="Levasseur A."/>
            <person name="Lombard V."/>
            <person name="Morin E."/>
            <person name="Otillar R."/>
            <person name="Lindquist E.A."/>
            <person name="Sun H."/>
            <person name="LaButti K.M."/>
            <person name="Schmutz J."/>
            <person name="Jabbour D."/>
            <person name="Luo H."/>
            <person name="Baker S.E."/>
            <person name="Pisabarro A.G."/>
            <person name="Walton J.D."/>
            <person name="Blanchette R.A."/>
            <person name="Henrissat B."/>
            <person name="Martin F."/>
            <person name="Cullen D."/>
            <person name="Hibbett D.S."/>
            <person name="Grigoriev I.V."/>
        </authorList>
    </citation>
    <scope>NUCLEOTIDE SEQUENCE [LARGE SCALE GENOMIC DNA]</scope>
    <source>
        <strain evidence="3">FD-172 SS1</strain>
    </source>
</reference>
<feature type="transmembrane region" description="Helical" evidence="1">
    <location>
        <begin position="20"/>
        <end position="41"/>
    </location>
</feature>
<evidence type="ECO:0000256" key="1">
    <source>
        <dbReference type="SAM" id="Phobius"/>
    </source>
</evidence>
<keyword evidence="1" id="KW-0472">Membrane</keyword>
<protein>
    <submittedName>
        <fullName evidence="2">Uncharacterized protein</fullName>
    </submittedName>
</protein>
<keyword evidence="3" id="KW-1185">Reference proteome</keyword>
<dbReference type="AlphaFoldDB" id="A0A067MUA7"/>
<sequence length="97" mass="11189">MSLCAHVCRHTPQYAGYYNYNYSFLTSLVAASFWSILWANLGVSKKRGWKLDETTYKPLYPYRYATFSHHYHLRHRHAQVTACITSGLPSGPLDTSL</sequence>
<name>A0A067MUA7_BOTB1</name>
<dbReference type="EMBL" id="KL198033">
    <property type="protein sequence ID" value="KDQ15166.1"/>
    <property type="molecule type" value="Genomic_DNA"/>
</dbReference>
<accession>A0A067MUA7</accession>
<organism evidence="2 3">
    <name type="scientific">Botryobasidium botryosum (strain FD-172 SS1)</name>
    <dbReference type="NCBI Taxonomy" id="930990"/>
    <lineage>
        <taxon>Eukaryota</taxon>
        <taxon>Fungi</taxon>
        <taxon>Dikarya</taxon>
        <taxon>Basidiomycota</taxon>
        <taxon>Agaricomycotina</taxon>
        <taxon>Agaricomycetes</taxon>
        <taxon>Cantharellales</taxon>
        <taxon>Botryobasidiaceae</taxon>
        <taxon>Botryobasidium</taxon>
    </lineage>
</organism>
<gene>
    <name evidence="2" type="ORF">BOTBODRAFT_295302</name>
</gene>
<dbReference type="HOGENOM" id="CLU_2346408_0_0_1"/>
<keyword evidence="1" id="KW-0812">Transmembrane</keyword>
<evidence type="ECO:0000313" key="2">
    <source>
        <dbReference type="EMBL" id="KDQ15166.1"/>
    </source>
</evidence>
<keyword evidence="1" id="KW-1133">Transmembrane helix</keyword>
<dbReference type="Proteomes" id="UP000027195">
    <property type="component" value="Unassembled WGS sequence"/>
</dbReference>
<evidence type="ECO:0000313" key="3">
    <source>
        <dbReference type="Proteomes" id="UP000027195"/>
    </source>
</evidence>
<dbReference type="InParanoid" id="A0A067MUA7"/>